<dbReference type="VEuPathDB" id="AmoebaDB:DICPUDRAFT_78128"/>
<dbReference type="GeneID" id="10501078"/>
<sequence>MSTTTQQTGKPTILSPVRLFEKLSTINQDQQGNTPTPSMGMLCLLNGMRAIGKNNETAGKNLTRALAEAEKSKDQEEMAVALLGLGYFYTTTNEFDKSIQLYKGSFEIWKKIHGENNLKLADLILDIAKIYQILNNESDFKKTIDTYQELYKKNNQPVPKIV</sequence>
<evidence type="ECO:0008006" key="3">
    <source>
        <dbReference type="Google" id="ProtNLM"/>
    </source>
</evidence>
<accession>F0ZIM5</accession>
<reference evidence="2" key="1">
    <citation type="journal article" date="2011" name="Genome Biol.">
        <title>Comparative genomics of the social amoebae Dictyostelium discoideum and Dictyostelium purpureum.</title>
        <authorList>
            <consortium name="US DOE Joint Genome Institute (JGI-PGF)"/>
            <person name="Sucgang R."/>
            <person name="Kuo A."/>
            <person name="Tian X."/>
            <person name="Salerno W."/>
            <person name="Parikh A."/>
            <person name="Feasley C.L."/>
            <person name="Dalin E."/>
            <person name="Tu H."/>
            <person name="Huang E."/>
            <person name="Barry K."/>
            <person name="Lindquist E."/>
            <person name="Shapiro H."/>
            <person name="Bruce D."/>
            <person name="Schmutz J."/>
            <person name="Salamov A."/>
            <person name="Fey P."/>
            <person name="Gaudet P."/>
            <person name="Anjard C."/>
            <person name="Babu M.M."/>
            <person name="Basu S."/>
            <person name="Bushmanova Y."/>
            <person name="van der Wel H."/>
            <person name="Katoh-Kurasawa M."/>
            <person name="Dinh C."/>
            <person name="Coutinho P.M."/>
            <person name="Saito T."/>
            <person name="Elias M."/>
            <person name="Schaap P."/>
            <person name="Kay R.R."/>
            <person name="Henrissat B."/>
            <person name="Eichinger L."/>
            <person name="Rivero F."/>
            <person name="Putnam N.H."/>
            <person name="West C.M."/>
            <person name="Loomis W.F."/>
            <person name="Chisholm R.L."/>
            <person name="Shaulsky G."/>
            <person name="Strassmann J.E."/>
            <person name="Queller D.C."/>
            <person name="Kuspa A."/>
            <person name="Grigoriev I.V."/>
        </authorList>
    </citation>
    <scope>NUCLEOTIDE SEQUENCE [LARGE SCALE GENOMIC DNA]</scope>
    <source>
        <strain evidence="2">QSDP1</strain>
    </source>
</reference>
<protein>
    <recommendedName>
        <fullName evidence="3">Tetratricopeptide repeat protein</fullName>
    </recommendedName>
</protein>
<dbReference type="SUPFAM" id="SSF48452">
    <property type="entry name" value="TPR-like"/>
    <property type="match status" value="1"/>
</dbReference>
<organism evidence="1 2">
    <name type="scientific">Dictyostelium purpureum</name>
    <name type="common">Slime mold</name>
    <dbReference type="NCBI Taxonomy" id="5786"/>
    <lineage>
        <taxon>Eukaryota</taxon>
        <taxon>Amoebozoa</taxon>
        <taxon>Evosea</taxon>
        <taxon>Eumycetozoa</taxon>
        <taxon>Dictyostelia</taxon>
        <taxon>Dictyosteliales</taxon>
        <taxon>Dictyosteliaceae</taxon>
        <taxon>Dictyostelium</taxon>
    </lineage>
</organism>
<dbReference type="eggNOG" id="ENOG502RHKS">
    <property type="taxonomic scope" value="Eukaryota"/>
</dbReference>
<dbReference type="Gene3D" id="1.25.40.10">
    <property type="entry name" value="Tetratricopeptide repeat domain"/>
    <property type="match status" value="1"/>
</dbReference>
<dbReference type="EMBL" id="GL871034">
    <property type="protein sequence ID" value="EGC36192.1"/>
    <property type="molecule type" value="Genomic_DNA"/>
</dbReference>
<dbReference type="FunCoup" id="F0ZIM5">
    <property type="interactions" value="743"/>
</dbReference>
<gene>
    <name evidence="1" type="ORF">DICPUDRAFT_78128</name>
</gene>
<dbReference type="OMA" id="CEPEPLA"/>
<dbReference type="Pfam" id="PF13424">
    <property type="entry name" value="TPR_12"/>
    <property type="match status" value="1"/>
</dbReference>
<dbReference type="InParanoid" id="F0ZIM5"/>
<dbReference type="KEGG" id="dpp:DICPUDRAFT_78128"/>
<keyword evidence="2" id="KW-1185">Reference proteome</keyword>
<name>F0ZIM5_DICPU</name>
<dbReference type="OrthoDB" id="5986190at2759"/>
<dbReference type="Proteomes" id="UP000001064">
    <property type="component" value="Unassembled WGS sequence"/>
</dbReference>
<dbReference type="InterPro" id="IPR011990">
    <property type="entry name" value="TPR-like_helical_dom_sf"/>
</dbReference>
<dbReference type="RefSeq" id="XP_003287259.1">
    <property type="nucleotide sequence ID" value="XM_003287211.1"/>
</dbReference>
<proteinExistence type="predicted"/>
<evidence type="ECO:0000313" key="1">
    <source>
        <dbReference type="EMBL" id="EGC36192.1"/>
    </source>
</evidence>
<evidence type="ECO:0000313" key="2">
    <source>
        <dbReference type="Proteomes" id="UP000001064"/>
    </source>
</evidence>
<dbReference type="AlphaFoldDB" id="F0ZIM5"/>